<dbReference type="RefSeq" id="WP_105351120.1">
    <property type="nucleotide sequence ID" value="NZ_PUIA01000017.1"/>
</dbReference>
<sequence length="163" mass="17483">MTGIITVAIGVGLAVSLIFSELFGLAAGGMVVPGYFALFLDQPVNVSMTVVAALLTFFLIHLLSNIVIVYGKRRTVLMILVGFLVRSLFDALPVWALAPLQALQVQQPLEAAEPVQVIGYIIPGLIAIWLDRQGVVETLSALFIASTAIRLILILAFGTELHL</sequence>
<dbReference type="GO" id="GO:0045227">
    <property type="term" value="P:capsule polysaccharide biosynthetic process"/>
    <property type="evidence" value="ECO:0007669"/>
    <property type="project" value="InterPro"/>
</dbReference>
<evidence type="ECO:0000313" key="2">
    <source>
        <dbReference type="EMBL" id="PQO36808.1"/>
    </source>
</evidence>
<dbReference type="Proteomes" id="UP000240009">
    <property type="component" value="Unassembled WGS sequence"/>
</dbReference>
<evidence type="ECO:0000313" key="3">
    <source>
        <dbReference type="Proteomes" id="UP000240009"/>
    </source>
</evidence>
<accession>A0A2S8FXA9</accession>
<dbReference type="EMBL" id="PUIA01000017">
    <property type="protein sequence ID" value="PQO36808.1"/>
    <property type="molecule type" value="Genomic_DNA"/>
</dbReference>
<feature type="transmembrane region" description="Helical" evidence="1">
    <location>
        <begin position="115"/>
        <end position="131"/>
    </location>
</feature>
<dbReference type="PRINTS" id="PR01759">
    <property type="entry name" value="CAPSULEPROTC"/>
</dbReference>
<dbReference type="GO" id="GO:0016020">
    <property type="term" value="C:membrane"/>
    <property type="evidence" value="ECO:0007669"/>
    <property type="project" value="InterPro"/>
</dbReference>
<evidence type="ECO:0000256" key="1">
    <source>
        <dbReference type="SAM" id="Phobius"/>
    </source>
</evidence>
<name>A0A2S8FXA9_9BACT</name>
<dbReference type="InterPro" id="IPR008338">
    <property type="entry name" value="Capsule_biosynth_CapC"/>
</dbReference>
<protein>
    <submittedName>
        <fullName evidence="2">Poly-gamma-glutamate biosynthesis protein PgsC</fullName>
    </submittedName>
</protein>
<feature type="transmembrane region" description="Helical" evidence="1">
    <location>
        <begin position="44"/>
        <end position="63"/>
    </location>
</feature>
<organism evidence="2 3">
    <name type="scientific">Blastopirellula marina</name>
    <dbReference type="NCBI Taxonomy" id="124"/>
    <lineage>
        <taxon>Bacteria</taxon>
        <taxon>Pseudomonadati</taxon>
        <taxon>Planctomycetota</taxon>
        <taxon>Planctomycetia</taxon>
        <taxon>Pirellulales</taxon>
        <taxon>Pirellulaceae</taxon>
        <taxon>Blastopirellula</taxon>
    </lineage>
</organism>
<comment type="caution">
    <text evidence="2">The sequence shown here is derived from an EMBL/GenBank/DDBJ whole genome shotgun (WGS) entry which is preliminary data.</text>
</comment>
<dbReference type="OrthoDB" id="48792at2"/>
<feature type="transmembrane region" description="Helical" evidence="1">
    <location>
        <begin position="138"/>
        <end position="158"/>
    </location>
</feature>
<keyword evidence="1" id="KW-0812">Transmembrane</keyword>
<proteinExistence type="predicted"/>
<reference evidence="2 3" key="1">
    <citation type="submission" date="2018-02" db="EMBL/GenBank/DDBJ databases">
        <title>Comparative genomes isolates from brazilian mangrove.</title>
        <authorList>
            <person name="Araujo J.E."/>
            <person name="Taketani R.G."/>
            <person name="Silva M.C.P."/>
            <person name="Loureco M.V."/>
            <person name="Andreote F.D."/>
        </authorList>
    </citation>
    <scope>NUCLEOTIDE SEQUENCE [LARGE SCALE GENOMIC DNA]</scope>
    <source>
        <strain evidence="2 3">HEX-2 MGV</strain>
    </source>
</reference>
<feature type="transmembrane region" description="Helical" evidence="1">
    <location>
        <begin position="7"/>
        <end position="32"/>
    </location>
</feature>
<dbReference type="Pfam" id="PF14102">
    <property type="entry name" value="Caps_synth_CapC"/>
    <property type="match status" value="1"/>
</dbReference>
<keyword evidence="1" id="KW-0472">Membrane</keyword>
<dbReference type="NCBIfam" id="TIGR04011">
    <property type="entry name" value="poly_gGlu_PgsC"/>
    <property type="match status" value="1"/>
</dbReference>
<dbReference type="AlphaFoldDB" id="A0A2S8FXA9"/>
<gene>
    <name evidence="2" type="primary">pgsC</name>
    <name evidence="2" type="ORF">C5Y96_06475</name>
</gene>
<keyword evidence="1" id="KW-1133">Transmembrane helix</keyword>
<feature type="transmembrane region" description="Helical" evidence="1">
    <location>
        <begin position="75"/>
        <end position="95"/>
    </location>
</feature>